<gene>
    <name evidence="5" type="ORF">SELMODRAFT_430388</name>
</gene>
<dbReference type="HOGENOM" id="CLU_015171_5_0_1"/>
<evidence type="ECO:0000256" key="3">
    <source>
        <dbReference type="PROSITE-ProRule" id="PRU00176"/>
    </source>
</evidence>
<dbReference type="AlphaFoldDB" id="D8T995"/>
<dbReference type="InterPro" id="IPR012677">
    <property type="entry name" value="Nucleotide-bd_a/b_plait_sf"/>
</dbReference>
<organism evidence="6">
    <name type="scientific">Selaginella moellendorffii</name>
    <name type="common">Spikemoss</name>
    <dbReference type="NCBI Taxonomy" id="88036"/>
    <lineage>
        <taxon>Eukaryota</taxon>
        <taxon>Viridiplantae</taxon>
        <taxon>Streptophyta</taxon>
        <taxon>Embryophyta</taxon>
        <taxon>Tracheophyta</taxon>
        <taxon>Lycopodiopsida</taxon>
        <taxon>Selaginellales</taxon>
        <taxon>Selaginellaceae</taxon>
        <taxon>Selaginella</taxon>
    </lineage>
</organism>
<dbReference type="PROSITE" id="PS50102">
    <property type="entry name" value="RRM"/>
    <property type="match status" value="2"/>
</dbReference>
<dbReference type="InterPro" id="IPR000504">
    <property type="entry name" value="RRM_dom"/>
</dbReference>
<name>D8T995_SELML</name>
<reference evidence="5 6" key="1">
    <citation type="journal article" date="2011" name="Science">
        <title>The Selaginella genome identifies genetic changes associated with the evolution of vascular plants.</title>
        <authorList>
            <person name="Banks J.A."/>
            <person name="Nishiyama T."/>
            <person name="Hasebe M."/>
            <person name="Bowman J.L."/>
            <person name="Gribskov M."/>
            <person name="dePamphilis C."/>
            <person name="Albert V.A."/>
            <person name="Aono N."/>
            <person name="Aoyama T."/>
            <person name="Ambrose B.A."/>
            <person name="Ashton N.W."/>
            <person name="Axtell M.J."/>
            <person name="Barker E."/>
            <person name="Barker M.S."/>
            <person name="Bennetzen J.L."/>
            <person name="Bonawitz N.D."/>
            <person name="Chapple C."/>
            <person name="Cheng C."/>
            <person name="Correa L.G."/>
            <person name="Dacre M."/>
            <person name="DeBarry J."/>
            <person name="Dreyer I."/>
            <person name="Elias M."/>
            <person name="Engstrom E.M."/>
            <person name="Estelle M."/>
            <person name="Feng L."/>
            <person name="Finet C."/>
            <person name="Floyd S.K."/>
            <person name="Frommer W.B."/>
            <person name="Fujita T."/>
            <person name="Gramzow L."/>
            <person name="Gutensohn M."/>
            <person name="Harholt J."/>
            <person name="Hattori M."/>
            <person name="Heyl A."/>
            <person name="Hirai T."/>
            <person name="Hiwatashi Y."/>
            <person name="Ishikawa M."/>
            <person name="Iwata M."/>
            <person name="Karol K.G."/>
            <person name="Koehler B."/>
            <person name="Kolukisaoglu U."/>
            <person name="Kubo M."/>
            <person name="Kurata T."/>
            <person name="Lalonde S."/>
            <person name="Li K."/>
            <person name="Li Y."/>
            <person name="Litt A."/>
            <person name="Lyons E."/>
            <person name="Manning G."/>
            <person name="Maruyama T."/>
            <person name="Michael T.P."/>
            <person name="Mikami K."/>
            <person name="Miyazaki S."/>
            <person name="Morinaga S."/>
            <person name="Murata T."/>
            <person name="Mueller-Roeber B."/>
            <person name="Nelson D.R."/>
            <person name="Obara M."/>
            <person name="Oguri Y."/>
            <person name="Olmstead R.G."/>
            <person name="Onodera N."/>
            <person name="Petersen B.L."/>
            <person name="Pils B."/>
            <person name="Prigge M."/>
            <person name="Rensing S.A."/>
            <person name="Riano-Pachon D.M."/>
            <person name="Roberts A.W."/>
            <person name="Sato Y."/>
            <person name="Scheller H.V."/>
            <person name="Schulz B."/>
            <person name="Schulz C."/>
            <person name="Shakirov E.V."/>
            <person name="Shibagaki N."/>
            <person name="Shinohara N."/>
            <person name="Shippen D.E."/>
            <person name="Soerensen I."/>
            <person name="Sotooka R."/>
            <person name="Sugimoto N."/>
            <person name="Sugita M."/>
            <person name="Sumikawa N."/>
            <person name="Tanurdzic M."/>
            <person name="Theissen G."/>
            <person name="Ulvskov P."/>
            <person name="Wakazuki S."/>
            <person name="Weng J.K."/>
            <person name="Willats W.W."/>
            <person name="Wipf D."/>
            <person name="Wolf P.G."/>
            <person name="Yang L."/>
            <person name="Zimmer A.D."/>
            <person name="Zhu Q."/>
            <person name="Mitros T."/>
            <person name="Hellsten U."/>
            <person name="Loque D."/>
            <person name="Otillar R."/>
            <person name="Salamov A."/>
            <person name="Schmutz J."/>
            <person name="Shapiro H."/>
            <person name="Lindquist E."/>
            <person name="Lucas S."/>
            <person name="Rokhsar D."/>
            <person name="Grigoriev I.V."/>
        </authorList>
    </citation>
    <scope>NUCLEOTIDE SEQUENCE [LARGE SCALE GENOMIC DNA]</scope>
</reference>
<dbReference type="Proteomes" id="UP000001514">
    <property type="component" value="Unassembled WGS sequence"/>
</dbReference>
<dbReference type="Gene3D" id="3.30.70.330">
    <property type="match status" value="4"/>
</dbReference>
<proteinExistence type="predicted"/>
<evidence type="ECO:0000256" key="1">
    <source>
        <dbReference type="ARBA" id="ARBA00022737"/>
    </source>
</evidence>
<dbReference type="InterPro" id="IPR035979">
    <property type="entry name" value="RBD_domain_sf"/>
</dbReference>
<dbReference type="Pfam" id="PF11835">
    <property type="entry name" value="RRM_8"/>
    <property type="match status" value="1"/>
</dbReference>
<protein>
    <recommendedName>
        <fullName evidence="4">RRM domain-containing protein</fullName>
    </recommendedName>
</protein>
<dbReference type="InParanoid" id="D8T995"/>
<dbReference type="GO" id="GO:0005634">
    <property type="term" value="C:nucleus"/>
    <property type="evidence" value="ECO:0000318"/>
    <property type="project" value="GO_Central"/>
</dbReference>
<evidence type="ECO:0000256" key="2">
    <source>
        <dbReference type="ARBA" id="ARBA00022884"/>
    </source>
</evidence>
<evidence type="ECO:0000313" key="5">
    <source>
        <dbReference type="EMBL" id="EFJ06786.1"/>
    </source>
</evidence>
<feature type="domain" description="RRM" evidence="4">
    <location>
        <begin position="284"/>
        <end position="366"/>
    </location>
</feature>
<evidence type="ECO:0000259" key="4">
    <source>
        <dbReference type="PROSITE" id="PS50102"/>
    </source>
</evidence>
<dbReference type="Gramene" id="EFJ06786">
    <property type="protein sequence ID" value="EFJ06786"/>
    <property type="gene ID" value="SELMODRAFT_430388"/>
</dbReference>
<dbReference type="GO" id="GO:0043484">
    <property type="term" value="P:regulation of RNA splicing"/>
    <property type="evidence" value="ECO:0000318"/>
    <property type="project" value="GO_Central"/>
</dbReference>
<dbReference type="Pfam" id="PF13893">
    <property type="entry name" value="RRM_5"/>
    <property type="match status" value="1"/>
</dbReference>
<dbReference type="KEGG" id="smo:SELMODRAFT_430388"/>
<dbReference type="GO" id="GO:0003729">
    <property type="term" value="F:mRNA binding"/>
    <property type="evidence" value="ECO:0000318"/>
    <property type="project" value="GO_Central"/>
</dbReference>
<evidence type="ECO:0000313" key="6">
    <source>
        <dbReference type="Proteomes" id="UP000001514"/>
    </source>
</evidence>
<dbReference type="eggNOG" id="KOG1190">
    <property type="taxonomic scope" value="Eukaryota"/>
</dbReference>
<dbReference type="SMART" id="SM00360">
    <property type="entry name" value="RRM"/>
    <property type="match status" value="4"/>
</dbReference>
<keyword evidence="1" id="KW-0677">Repeat</keyword>
<dbReference type="Pfam" id="PF00076">
    <property type="entry name" value="RRM_1"/>
    <property type="match status" value="1"/>
</dbReference>
<accession>D8T995</accession>
<sequence>MHQAASRRLLARSADLFFSRRYCASPAAGALESKSLDENGSKLELEPSKVLHFRNLTPYIRRGELEKLVRPFGSVTSYRLTTRTQALLEMKNVKQAKKVVDHFSSAKALVKKTEVYVGFSRFQELEKDVSRLADPKQGASSKVLAVTVTNPIYPIDVYVLHRVFCPHGSVEKITISRKLGICGYIQFDSVKTAAHVKDLLNDRHIFDGCCKMEIQYAKSQELGVYFNDDNNRDFKDTSIPSRVRSDPSILGAPPVESVPALTAEDAAAGAPAVVPTPFIGRRKRVVRVSNLNVEKVDEDKLFNLFSPYGKIRKVQVIKVTGQGLIEMSDAFQAELASACLKGARVFEKELDTVVVDKELNLNQSRDYTDAHDNIFFPSFVRNCRGPSPTIYVWGLPSGVTDAELITHFSPHGEIAATEVFASEEGKPRARVRFDTKEQATEAVACKQYSVVNGSTIRLAFAINGKPKKTCQRFSLAFDREAANWNFLRLCITVMSIFDFAQIKRCMFRRTAIREFAMEGQSSKYLMAWLLIVTVELHFLAAGCRLLEHEIPSRAVVEVSVYCEICHEGRSIKNIALPGVVAFLECNGARVSGSSTTDSSGKWSVDVPSGYNLERDCRVSVLERPSGCGLSPASSSMPDVRPIIRTSSDGSRFAAAEPFVYNSRDCGENAYRPRSARALAASTNALSLGPPDPPRP</sequence>
<dbReference type="STRING" id="88036.D8T995"/>
<dbReference type="InterPro" id="IPR021790">
    <property type="entry name" value="PTBP1-like_RRM2"/>
</dbReference>
<keyword evidence="6" id="KW-1185">Reference proteome</keyword>
<dbReference type="PANTHER" id="PTHR15592">
    <property type="entry name" value="MATRIN 3/NUCLEAR PROTEIN 220-RELATED"/>
    <property type="match status" value="1"/>
</dbReference>
<dbReference type="EMBL" id="GL377694">
    <property type="protein sequence ID" value="EFJ06786.1"/>
    <property type="molecule type" value="Genomic_DNA"/>
</dbReference>
<dbReference type="SUPFAM" id="SSF54928">
    <property type="entry name" value="RNA-binding domain, RBD"/>
    <property type="match status" value="3"/>
</dbReference>
<keyword evidence="2 3" id="KW-0694">RNA-binding</keyword>
<feature type="domain" description="RRM" evidence="4">
    <location>
        <begin position="388"/>
        <end position="463"/>
    </location>
</feature>
<dbReference type="CDD" id="cd12422">
    <property type="entry name" value="RRM2_PTBP1_hnRNPL_like"/>
    <property type="match status" value="1"/>
</dbReference>